<evidence type="ECO:0000256" key="2">
    <source>
        <dbReference type="ARBA" id="ARBA00023015"/>
    </source>
</evidence>
<dbReference type="InterPro" id="IPR005119">
    <property type="entry name" value="LysR_subst-bd"/>
</dbReference>
<comment type="caution">
    <text evidence="6">The sequence shown here is derived from an EMBL/GenBank/DDBJ whole genome shotgun (WGS) entry which is preliminary data.</text>
</comment>
<sequence>MTTSDTGGLPLLENDVLRTFVAIAETGSFARAAKTVFRTPSAVSMQIRKLEDTLGRPVFVRDGRSVRLTTEGEALLGYARRILRLSDEAVGLFRAPAVEGIVCIGTPDDFGTRFLPNILSRFARSHPGVDVDVTLDMSNALLGRLDRGDLDLTLVTSACGPAALDRGQIVYTEPLVWAGLECGCAYEQRPMPLALAPKGCAWRSTALASLDKAGIPSRAAYTSPHCAGQMAAIYADLAIAPFPESLIEKPLERLDERRGLPALGDYHIVLAKRQNLGPAAEALSRHVVESFRDIARGGHTKAPADPVSDVAAE</sequence>
<dbReference type="Pfam" id="PF00126">
    <property type="entry name" value="HTH_1"/>
    <property type="match status" value="1"/>
</dbReference>
<proteinExistence type="inferred from homology"/>
<dbReference type="PANTHER" id="PTHR30579">
    <property type="entry name" value="TRANSCRIPTIONAL REGULATOR"/>
    <property type="match status" value="1"/>
</dbReference>
<dbReference type="Gene3D" id="1.10.10.10">
    <property type="entry name" value="Winged helix-like DNA-binding domain superfamily/Winged helix DNA-binding domain"/>
    <property type="match status" value="1"/>
</dbReference>
<evidence type="ECO:0000256" key="1">
    <source>
        <dbReference type="ARBA" id="ARBA00009437"/>
    </source>
</evidence>
<keyword evidence="3" id="KW-0238">DNA-binding</keyword>
<keyword evidence="7" id="KW-1185">Reference proteome</keyword>
<dbReference type="RefSeq" id="WP_261614740.1">
    <property type="nucleotide sequence ID" value="NZ_JALIDZ010000002.1"/>
</dbReference>
<name>A0AAW5QVX9_9HYPH</name>
<dbReference type="InterPro" id="IPR036390">
    <property type="entry name" value="WH_DNA-bd_sf"/>
</dbReference>
<evidence type="ECO:0000313" key="6">
    <source>
        <dbReference type="EMBL" id="MCT8971170.1"/>
    </source>
</evidence>
<organism evidence="6 7">
    <name type="scientific">Microbaculum marinisediminis</name>
    <dbReference type="NCBI Taxonomy" id="2931392"/>
    <lineage>
        <taxon>Bacteria</taxon>
        <taxon>Pseudomonadati</taxon>
        <taxon>Pseudomonadota</taxon>
        <taxon>Alphaproteobacteria</taxon>
        <taxon>Hyphomicrobiales</taxon>
        <taxon>Tepidamorphaceae</taxon>
        <taxon>Microbaculum</taxon>
    </lineage>
</organism>
<dbReference type="GO" id="GO:0003700">
    <property type="term" value="F:DNA-binding transcription factor activity"/>
    <property type="evidence" value="ECO:0007669"/>
    <property type="project" value="InterPro"/>
</dbReference>
<gene>
    <name evidence="6" type="ORF">MUB46_04780</name>
</gene>
<dbReference type="SUPFAM" id="SSF53850">
    <property type="entry name" value="Periplasmic binding protein-like II"/>
    <property type="match status" value="1"/>
</dbReference>
<dbReference type="SUPFAM" id="SSF46785">
    <property type="entry name" value="Winged helix' DNA-binding domain"/>
    <property type="match status" value="1"/>
</dbReference>
<evidence type="ECO:0000259" key="5">
    <source>
        <dbReference type="PROSITE" id="PS50931"/>
    </source>
</evidence>
<keyword evidence="2" id="KW-0805">Transcription regulation</keyword>
<dbReference type="PANTHER" id="PTHR30579:SF7">
    <property type="entry name" value="HTH-TYPE TRANSCRIPTIONAL REGULATOR LRHA-RELATED"/>
    <property type="match status" value="1"/>
</dbReference>
<evidence type="ECO:0000256" key="3">
    <source>
        <dbReference type="ARBA" id="ARBA00023125"/>
    </source>
</evidence>
<reference evidence="6 7" key="1">
    <citation type="submission" date="2022-04" db="EMBL/GenBank/DDBJ databases">
        <authorList>
            <person name="Ye Y.-Q."/>
            <person name="Du Z.-J."/>
        </authorList>
    </citation>
    <scope>NUCLEOTIDE SEQUENCE [LARGE SCALE GENOMIC DNA]</scope>
    <source>
        <strain evidence="6 7">A6E488</strain>
    </source>
</reference>
<comment type="similarity">
    <text evidence="1">Belongs to the LysR transcriptional regulatory family.</text>
</comment>
<dbReference type="Pfam" id="PF03466">
    <property type="entry name" value="LysR_substrate"/>
    <property type="match status" value="1"/>
</dbReference>
<dbReference type="PROSITE" id="PS50931">
    <property type="entry name" value="HTH_LYSR"/>
    <property type="match status" value="1"/>
</dbReference>
<dbReference type="GO" id="GO:0003677">
    <property type="term" value="F:DNA binding"/>
    <property type="evidence" value="ECO:0007669"/>
    <property type="project" value="UniProtKB-KW"/>
</dbReference>
<dbReference type="EMBL" id="JALIDZ010000002">
    <property type="protein sequence ID" value="MCT8971170.1"/>
    <property type="molecule type" value="Genomic_DNA"/>
</dbReference>
<keyword evidence="4" id="KW-0804">Transcription</keyword>
<evidence type="ECO:0000256" key="4">
    <source>
        <dbReference type="ARBA" id="ARBA00023163"/>
    </source>
</evidence>
<dbReference type="InterPro" id="IPR050176">
    <property type="entry name" value="LTTR"/>
</dbReference>
<dbReference type="Proteomes" id="UP001320898">
    <property type="component" value="Unassembled WGS sequence"/>
</dbReference>
<evidence type="ECO:0000313" key="7">
    <source>
        <dbReference type="Proteomes" id="UP001320898"/>
    </source>
</evidence>
<dbReference type="AlphaFoldDB" id="A0AAW5QVX9"/>
<dbReference type="FunFam" id="1.10.10.10:FF:000001">
    <property type="entry name" value="LysR family transcriptional regulator"/>
    <property type="match status" value="1"/>
</dbReference>
<accession>A0AAW5QVX9</accession>
<protein>
    <submittedName>
        <fullName evidence="6">LysR substrate-binding domain-containing protein</fullName>
    </submittedName>
</protein>
<dbReference type="InterPro" id="IPR036388">
    <property type="entry name" value="WH-like_DNA-bd_sf"/>
</dbReference>
<dbReference type="InterPro" id="IPR000847">
    <property type="entry name" value="LysR_HTH_N"/>
</dbReference>
<dbReference type="Gene3D" id="3.40.190.10">
    <property type="entry name" value="Periplasmic binding protein-like II"/>
    <property type="match status" value="2"/>
</dbReference>
<feature type="domain" description="HTH lysR-type" evidence="5">
    <location>
        <begin position="12"/>
        <end position="69"/>
    </location>
</feature>